<keyword evidence="1" id="KW-0238">DNA-binding</keyword>
<comment type="caution">
    <text evidence="1">The sequence shown here is derived from an EMBL/GenBank/DDBJ whole genome shotgun (WGS) entry which is preliminary data.</text>
</comment>
<dbReference type="OrthoDB" id="3268233at2"/>
<dbReference type="RefSeq" id="WP_152204131.1">
    <property type="nucleotide sequence ID" value="NZ_VUKF01000043.1"/>
</dbReference>
<evidence type="ECO:0000313" key="2">
    <source>
        <dbReference type="Proteomes" id="UP000451860"/>
    </source>
</evidence>
<name>A0A7J5UP71_9MICO</name>
<evidence type="ECO:0000313" key="1">
    <source>
        <dbReference type="EMBL" id="KAE8764206.1"/>
    </source>
</evidence>
<protein>
    <submittedName>
        <fullName evidence="1">DNA-binding protein</fullName>
    </submittedName>
</protein>
<dbReference type="AlphaFoldDB" id="A0A7J5UP71"/>
<dbReference type="GO" id="GO:0003677">
    <property type="term" value="F:DNA binding"/>
    <property type="evidence" value="ECO:0007669"/>
    <property type="project" value="UniProtKB-KW"/>
</dbReference>
<dbReference type="EMBL" id="WHJE01000040">
    <property type="protein sequence ID" value="KAE8764206.1"/>
    <property type="molecule type" value="Genomic_DNA"/>
</dbReference>
<gene>
    <name evidence="1" type="ORF">GB883_10260</name>
</gene>
<dbReference type="Proteomes" id="UP000451860">
    <property type="component" value="Unassembled WGS sequence"/>
</dbReference>
<keyword evidence="2" id="KW-1185">Reference proteome</keyword>
<reference evidence="1 2" key="1">
    <citation type="submission" date="2019-10" db="EMBL/GenBank/DDBJ databases">
        <title>Georgenia wutianyii sp. nov. and Georgenia yuyongxinii sp. nov. isolated from plateau pika (Ochotona curzoniae) in the Qinghai-Tibet plateau of China.</title>
        <authorList>
            <person name="Tian Z."/>
        </authorList>
    </citation>
    <scope>NUCLEOTIDE SEQUENCE [LARGE SCALE GENOMIC DNA]</scope>
    <source>
        <strain evidence="1 2">DSM 21501</strain>
    </source>
</reference>
<proteinExistence type="predicted"/>
<accession>A0A7J5UP71</accession>
<dbReference type="CDD" id="cd04488">
    <property type="entry name" value="RecG_wedge_OBF"/>
    <property type="match status" value="1"/>
</dbReference>
<organism evidence="1 2">
    <name type="scientific">Georgenia thermotolerans</name>
    <dbReference type="NCBI Taxonomy" id="527326"/>
    <lineage>
        <taxon>Bacteria</taxon>
        <taxon>Bacillati</taxon>
        <taxon>Actinomycetota</taxon>
        <taxon>Actinomycetes</taxon>
        <taxon>Micrococcales</taxon>
        <taxon>Bogoriellaceae</taxon>
        <taxon>Georgenia</taxon>
    </lineage>
</organism>
<sequence length="124" mass="13278">MSGLGQLLHRLTATRQELDAADERRASMLQGATACAEVAPRTRAKVAGIVSALTYRPRGVAPALVAQLFDGSATIDLIFLGRHDVPGVEPGRRLVAEGMVAEEDGRRVMFNPDYQLIARSGVHA</sequence>